<gene>
    <name evidence="2" type="ORF">UFOVP387_31</name>
</gene>
<protein>
    <submittedName>
        <fullName evidence="2">Uncharacterized protein</fullName>
    </submittedName>
</protein>
<evidence type="ECO:0000256" key="1">
    <source>
        <dbReference type="SAM" id="MobiDB-lite"/>
    </source>
</evidence>
<sequence length="44" mass="5032">MAKQTIVLVKVDSNISRPNIHSKNKSSKLKSSKNYKKLYRGQGR</sequence>
<organism evidence="2">
    <name type="scientific">uncultured Caudovirales phage</name>
    <dbReference type="NCBI Taxonomy" id="2100421"/>
    <lineage>
        <taxon>Viruses</taxon>
        <taxon>Duplodnaviria</taxon>
        <taxon>Heunggongvirae</taxon>
        <taxon>Uroviricota</taxon>
        <taxon>Caudoviricetes</taxon>
        <taxon>Peduoviridae</taxon>
        <taxon>Maltschvirus</taxon>
        <taxon>Maltschvirus maltsch</taxon>
    </lineage>
</organism>
<reference evidence="2" key="1">
    <citation type="submission" date="2020-05" db="EMBL/GenBank/DDBJ databases">
        <authorList>
            <person name="Chiriac C."/>
            <person name="Salcher M."/>
            <person name="Ghai R."/>
            <person name="Kavagutti S V."/>
        </authorList>
    </citation>
    <scope>NUCLEOTIDE SEQUENCE</scope>
</reference>
<accession>A0A6J7X1W2</accession>
<feature type="compositionally biased region" description="Basic residues" evidence="1">
    <location>
        <begin position="20"/>
        <end position="44"/>
    </location>
</feature>
<evidence type="ECO:0000313" key="2">
    <source>
        <dbReference type="EMBL" id="CAB5224099.1"/>
    </source>
</evidence>
<name>A0A6J7X1W2_9CAUD</name>
<dbReference type="EMBL" id="LR798326">
    <property type="protein sequence ID" value="CAB5224099.1"/>
    <property type="molecule type" value="Genomic_DNA"/>
</dbReference>
<feature type="region of interest" description="Disordered" evidence="1">
    <location>
        <begin position="17"/>
        <end position="44"/>
    </location>
</feature>
<proteinExistence type="predicted"/>